<evidence type="ECO:0000256" key="3">
    <source>
        <dbReference type="ARBA" id="ARBA00022692"/>
    </source>
</evidence>
<feature type="transmembrane region" description="Helical" evidence="8">
    <location>
        <begin position="137"/>
        <end position="159"/>
    </location>
</feature>
<dbReference type="GO" id="GO:0005886">
    <property type="term" value="C:plasma membrane"/>
    <property type="evidence" value="ECO:0007669"/>
    <property type="project" value="UniProtKB-SubCell"/>
</dbReference>
<evidence type="ECO:0000256" key="5">
    <source>
        <dbReference type="ARBA" id="ARBA00023136"/>
    </source>
</evidence>
<protein>
    <recommendedName>
        <fullName evidence="8">Gustatory receptor</fullName>
    </recommendedName>
</protein>
<dbReference type="GO" id="GO:0008049">
    <property type="term" value="P:male courtship behavior"/>
    <property type="evidence" value="ECO:0007669"/>
    <property type="project" value="TreeGrafter"/>
</dbReference>
<accession>A0AA38I262</accession>
<dbReference type="Pfam" id="PF08395">
    <property type="entry name" value="7tm_7"/>
    <property type="match status" value="1"/>
</dbReference>
<sequence length="383" mass="44447">MKSLHEPENDIKFIRTLCRYLDFFLITPWYDFSKNSSYKPTTKKIYGCIFLAAKVMWYIYSIKNNGQVYQFYHESLSSQKIGYVFLASALMLHWCLTVTFSTFLSVKHWKILFTNLEKFDTRIKSRGKVKMSISRRLICCTIIQQVMSLLLCFYVLYLVTGVLKAPLWRSISSTLPIEVCYETVVIFLINVINDIIKRRYRLLNTKLVEVLRGSKVIQELENVAECYQILGETATSFNRIFGYQMLIIVFHCGVEVIHCLNLGFVTNSAKETVPYFAYVCNMYALGVVSYNFLLLVLPLDSTTREAKKFMQICYKAQRLFHIDSKELKAVINLTNYSEHFVPEFCAAGFFKINKTLIFSLLGHVAACYIIIIQFNQSQNSPNP</sequence>
<keyword evidence="3 8" id="KW-0812">Transmembrane</keyword>
<dbReference type="EMBL" id="JALNTZ010000006">
    <property type="protein sequence ID" value="KAJ3647913.1"/>
    <property type="molecule type" value="Genomic_DNA"/>
</dbReference>
<keyword evidence="6 8" id="KW-0675">Receptor</keyword>
<keyword evidence="2 8" id="KW-1003">Cell membrane</keyword>
<comment type="function">
    <text evidence="8">Gustatory receptor which mediates acceptance or avoidance behavior, depending on its substrates.</text>
</comment>
<keyword evidence="10" id="KW-1185">Reference proteome</keyword>
<gene>
    <name evidence="9" type="ORF">Zmor_019762</name>
</gene>
<dbReference type="AlphaFoldDB" id="A0AA38I262"/>
<feature type="transmembrane region" description="Helical" evidence="8">
    <location>
        <begin position="44"/>
        <end position="61"/>
    </location>
</feature>
<evidence type="ECO:0000256" key="2">
    <source>
        <dbReference type="ARBA" id="ARBA00022475"/>
    </source>
</evidence>
<name>A0AA38I262_9CUCU</name>
<dbReference type="GO" id="GO:0030424">
    <property type="term" value="C:axon"/>
    <property type="evidence" value="ECO:0007669"/>
    <property type="project" value="TreeGrafter"/>
</dbReference>
<feature type="transmembrane region" description="Helical" evidence="8">
    <location>
        <begin position="356"/>
        <end position="374"/>
    </location>
</feature>
<keyword evidence="5 8" id="KW-0472">Membrane</keyword>
<keyword evidence="4 8" id="KW-1133">Transmembrane helix</keyword>
<dbReference type="GO" id="GO:0030425">
    <property type="term" value="C:dendrite"/>
    <property type="evidence" value="ECO:0007669"/>
    <property type="project" value="TreeGrafter"/>
</dbReference>
<evidence type="ECO:0000256" key="7">
    <source>
        <dbReference type="ARBA" id="ARBA00023224"/>
    </source>
</evidence>
<dbReference type="GO" id="GO:0007635">
    <property type="term" value="P:chemosensory behavior"/>
    <property type="evidence" value="ECO:0007669"/>
    <property type="project" value="TreeGrafter"/>
</dbReference>
<feature type="transmembrane region" description="Helical" evidence="8">
    <location>
        <begin position="245"/>
        <end position="264"/>
    </location>
</feature>
<evidence type="ECO:0000256" key="6">
    <source>
        <dbReference type="ARBA" id="ARBA00023170"/>
    </source>
</evidence>
<evidence type="ECO:0000256" key="4">
    <source>
        <dbReference type="ARBA" id="ARBA00022989"/>
    </source>
</evidence>
<feature type="transmembrane region" description="Helical" evidence="8">
    <location>
        <begin position="81"/>
        <end position="106"/>
    </location>
</feature>
<comment type="similarity">
    <text evidence="8">Belongs to the insect chemoreceptor superfamily. Gustatory receptor (GR) family.</text>
</comment>
<organism evidence="9 10">
    <name type="scientific">Zophobas morio</name>
    <dbReference type="NCBI Taxonomy" id="2755281"/>
    <lineage>
        <taxon>Eukaryota</taxon>
        <taxon>Metazoa</taxon>
        <taxon>Ecdysozoa</taxon>
        <taxon>Arthropoda</taxon>
        <taxon>Hexapoda</taxon>
        <taxon>Insecta</taxon>
        <taxon>Pterygota</taxon>
        <taxon>Neoptera</taxon>
        <taxon>Endopterygota</taxon>
        <taxon>Coleoptera</taxon>
        <taxon>Polyphaga</taxon>
        <taxon>Cucujiformia</taxon>
        <taxon>Tenebrionidae</taxon>
        <taxon>Zophobas</taxon>
    </lineage>
</organism>
<dbReference type="GO" id="GO:0050909">
    <property type="term" value="P:sensory perception of taste"/>
    <property type="evidence" value="ECO:0007669"/>
    <property type="project" value="InterPro"/>
</dbReference>
<comment type="subcellular location">
    <subcellularLocation>
        <location evidence="1 8">Cell membrane</location>
        <topology evidence="1 8">Multi-pass membrane protein</topology>
    </subcellularLocation>
</comment>
<dbReference type="GO" id="GO:0007165">
    <property type="term" value="P:signal transduction"/>
    <property type="evidence" value="ECO:0007669"/>
    <property type="project" value="UniProtKB-KW"/>
</dbReference>
<evidence type="ECO:0000313" key="9">
    <source>
        <dbReference type="EMBL" id="KAJ3647913.1"/>
    </source>
</evidence>
<proteinExistence type="inferred from homology"/>
<keyword evidence="7 8" id="KW-0807">Transducer</keyword>
<evidence type="ECO:0000256" key="1">
    <source>
        <dbReference type="ARBA" id="ARBA00004651"/>
    </source>
</evidence>
<feature type="transmembrane region" description="Helical" evidence="8">
    <location>
        <begin position="276"/>
        <end position="299"/>
    </location>
</feature>
<dbReference type="Proteomes" id="UP001168821">
    <property type="component" value="Unassembled WGS sequence"/>
</dbReference>
<evidence type="ECO:0000313" key="10">
    <source>
        <dbReference type="Proteomes" id="UP001168821"/>
    </source>
</evidence>
<dbReference type="InterPro" id="IPR013604">
    <property type="entry name" value="7TM_chemorcpt"/>
</dbReference>
<dbReference type="PANTHER" id="PTHR21143:SF104">
    <property type="entry name" value="GUSTATORY RECEPTOR 8A-RELATED"/>
    <property type="match status" value="1"/>
</dbReference>
<evidence type="ECO:0000256" key="8">
    <source>
        <dbReference type="RuleBase" id="RU363108"/>
    </source>
</evidence>
<dbReference type="PANTHER" id="PTHR21143">
    <property type="entry name" value="INVERTEBRATE GUSTATORY RECEPTOR"/>
    <property type="match status" value="1"/>
</dbReference>
<reference evidence="9" key="1">
    <citation type="journal article" date="2023" name="G3 (Bethesda)">
        <title>Whole genome assemblies of Zophobas morio and Tenebrio molitor.</title>
        <authorList>
            <person name="Kaur S."/>
            <person name="Stinson S.A."/>
            <person name="diCenzo G.C."/>
        </authorList>
    </citation>
    <scope>NUCLEOTIDE SEQUENCE</scope>
    <source>
        <strain evidence="9">QUZm001</strain>
    </source>
</reference>
<comment type="caution">
    <text evidence="9">The sequence shown here is derived from an EMBL/GenBank/DDBJ whole genome shotgun (WGS) entry which is preliminary data.</text>
</comment>
<feature type="transmembrane region" description="Helical" evidence="8">
    <location>
        <begin position="171"/>
        <end position="192"/>
    </location>
</feature>
<dbReference type="GO" id="GO:0043025">
    <property type="term" value="C:neuronal cell body"/>
    <property type="evidence" value="ECO:0007669"/>
    <property type="project" value="TreeGrafter"/>
</dbReference>